<gene>
    <name evidence="2" type="ORF">SAMN04488135_10995</name>
</gene>
<keyword evidence="1" id="KW-1133">Transmembrane helix</keyword>
<organism evidence="2 3">
    <name type="scientific">Pollutimonas bauzanensis</name>
    <dbReference type="NCBI Taxonomy" id="658167"/>
    <lineage>
        <taxon>Bacteria</taxon>
        <taxon>Pseudomonadati</taxon>
        <taxon>Pseudomonadota</taxon>
        <taxon>Betaproteobacteria</taxon>
        <taxon>Burkholderiales</taxon>
        <taxon>Alcaligenaceae</taxon>
        <taxon>Pollutimonas</taxon>
    </lineage>
</organism>
<dbReference type="Pfam" id="PF06864">
    <property type="entry name" value="PAP_PilO"/>
    <property type="match status" value="1"/>
</dbReference>
<name>A0A1M5YHL6_9BURK</name>
<protein>
    <submittedName>
        <fullName evidence="2">Pilin accessory protein (PilO)</fullName>
    </submittedName>
</protein>
<dbReference type="RefSeq" id="WP_073104816.1">
    <property type="nucleotide sequence ID" value="NZ_FQXE01000009.1"/>
</dbReference>
<keyword evidence="1" id="KW-0472">Membrane</keyword>
<dbReference type="Proteomes" id="UP000184226">
    <property type="component" value="Unassembled WGS sequence"/>
</dbReference>
<keyword evidence="1" id="KW-0812">Transmembrane</keyword>
<accession>A0A1M5YHL6</accession>
<feature type="transmembrane region" description="Helical" evidence="1">
    <location>
        <begin position="86"/>
        <end position="106"/>
    </location>
</feature>
<evidence type="ECO:0000313" key="3">
    <source>
        <dbReference type="Proteomes" id="UP000184226"/>
    </source>
</evidence>
<dbReference type="EMBL" id="FQXE01000009">
    <property type="protein sequence ID" value="SHI11462.1"/>
    <property type="molecule type" value="Genomic_DNA"/>
</dbReference>
<sequence length="448" mass="49032">MPPTITIFKTAKGVTPIKVGRRIFVSGLYWQVLPNGQNYMQEARKIARRERERTGKTLDVVFLRRHVDLVQAGFVVRGGRARKGTVALAAVAADVLGSTFIVAFALPDGRYALASAIHDAIVPDSDGVYEFEEAKLRVLELWNALSGSVGSAELQVYGPSELWPGAKPIELEDLLAGVKRAHRLRRQPALTSKSALTWLIWTVLAGSIAVGWGVWEAHRAKVASEEAVRRAQELARLRGQSSFSLSELALMRPWTSQAAVQVFGNLCTRAIGAVPVTLDGWVLLNAQCNAKATTASFARSEGRTVQGFAHAARAWRPEAGVQFSSDGDLGTLEWPMSMPPGGDEDLAPMAQRANAFMSWWQTRLVPFETAAVPSAFAPGYTPPKEASDKRLTTPHWKTVRWAIKTTQRTPTRLLAGFAQDGTRLQEVELTFGSDGQLNWSLKGELYGE</sequence>
<dbReference type="InterPro" id="IPR009663">
    <property type="entry name" value="PAP_PilO"/>
</dbReference>
<keyword evidence="3" id="KW-1185">Reference proteome</keyword>
<dbReference type="AlphaFoldDB" id="A0A1M5YHL6"/>
<evidence type="ECO:0000256" key="1">
    <source>
        <dbReference type="SAM" id="Phobius"/>
    </source>
</evidence>
<evidence type="ECO:0000313" key="2">
    <source>
        <dbReference type="EMBL" id="SHI11462.1"/>
    </source>
</evidence>
<proteinExistence type="predicted"/>
<reference evidence="2 3" key="1">
    <citation type="submission" date="2016-11" db="EMBL/GenBank/DDBJ databases">
        <authorList>
            <person name="Jaros S."/>
            <person name="Januszkiewicz K."/>
            <person name="Wedrychowicz H."/>
        </authorList>
    </citation>
    <scope>NUCLEOTIDE SEQUENCE [LARGE SCALE GENOMIC DNA]</scope>
    <source>
        <strain evidence="2 3">CGMCC 1.10190</strain>
    </source>
</reference>
<dbReference type="STRING" id="658167.SAMN04488135_10995"/>
<dbReference type="OrthoDB" id="6451163at2"/>